<evidence type="ECO:0000313" key="2">
    <source>
        <dbReference type="Ensembl" id="ENSACLP00000018146.1"/>
    </source>
</evidence>
<evidence type="ECO:0000256" key="1">
    <source>
        <dbReference type="SAM" id="Phobius"/>
    </source>
</evidence>
<sequence length="103" mass="11153">MILAPGKSIYDQHPFIYLFSFFSVFVNCFCLPSVCGLMCYTCLGANPGSCTRICPLGYDYCSTTLADSLGIRCCSEDLCNGAKQTGVFVPLLLAPLAIITLFI</sequence>
<dbReference type="SUPFAM" id="SSF57302">
    <property type="entry name" value="Snake toxin-like"/>
    <property type="match status" value="1"/>
</dbReference>
<reference evidence="2" key="1">
    <citation type="submission" date="2018-05" db="EMBL/GenBank/DDBJ databases">
        <authorList>
            <person name="Datahose"/>
        </authorList>
    </citation>
    <scope>NUCLEOTIDE SEQUENCE</scope>
</reference>
<evidence type="ECO:0008006" key="4">
    <source>
        <dbReference type="Google" id="ProtNLM"/>
    </source>
</evidence>
<accession>A0A3P8PM98</accession>
<organism evidence="2 3">
    <name type="scientific">Astatotilapia calliptera</name>
    <name type="common">Eastern happy</name>
    <name type="synonym">Chromis callipterus</name>
    <dbReference type="NCBI Taxonomy" id="8154"/>
    <lineage>
        <taxon>Eukaryota</taxon>
        <taxon>Metazoa</taxon>
        <taxon>Chordata</taxon>
        <taxon>Craniata</taxon>
        <taxon>Vertebrata</taxon>
        <taxon>Euteleostomi</taxon>
        <taxon>Actinopterygii</taxon>
        <taxon>Neopterygii</taxon>
        <taxon>Teleostei</taxon>
        <taxon>Neoteleostei</taxon>
        <taxon>Acanthomorphata</taxon>
        <taxon>Ovalentaria</taxon>
        <taxon>Cichlomorphae</taxon>
        <taxon>Cichliformes</taxon>
        <taxon>Cichlidae</taxon>
        <taxon>African cichlids</taxon>
        <taxon>Pseudocrenilabrinae</taxon>
        <taxon>Haplochromini</taxon>
        <taxon>Astatotilapia</taxon>
    </lineage>
</organism>
<feature type="transmembrane region" description="Helical" evidence="1">
    <location>
        <begin position="15"/>
        <end position="43"/>
    </location>
</feature>
<proteinExistence type="predicted"/>
<keyword evidence="1" id="KW-1133">Transmembrane helix</keyword>
<keyword evidence="1" id="KW-0812">Transmembrane</keyword>
<dbReference type="OMA" id="YSVGVRC"/>
<reference evidence="2" key="3">
    <citation type="submission" date="2025-09" db="UniProtKB">
        <authorList>
            <consortium name="Ensembl"/>
        </authorList>
    </citation>
    <scope>IDENTIFICATION</scope>
</reference>
<protein>
    <recommendedName>
        <fullName evidence="4">UPAR/Ly6 domain-containing protein</fullName>
    </recommendedName>
</protein>
<dbReference type="AlphaFoldDB" id="A0A3P8PM98"/>
<dbReference type="InterPro" id="IPR045860">
    <property type="entry name" value="Snake_toxin-like_sf"/>
</dbReference>
<evidence type="ECO:0000313" key="3">
    <source>
        <dbReference type="Proteomes" id="UP000265100"/>
    </source>
</evidence>
<keyword evidence="1" id="KW-0472">Membrane</keyword>
<name>A0A3P8PM98_ASTCA</name>
<dbReference type="Proteomes" id="UP000265100">
    <property type="component" value="Chromosome 12"/>
</dbReference>
<reference evidence="2" key="2">
    <citation type="submission" date="2025-08" db="UniProtKB">
        <authorList>
            <consortium name="Ensembl"/>
        </authorList>
    </citation>
    <scope>IDENTIFICATION</scope>
</reference>
<dbReference type="Ensembl" id="ENSACLT00000018577.1">
    <property type="protein sequence ID" value="ENSACLP00000018146.1"/>
    <property type="gene ID" value="ENSACLG00000012399.1"/>
</dbReference>
<dbReference type="GeneTree" id="ENSGT00940000177396"/>
<keyword evidence="3" id="KW-1185">Reference proteome</keyword>